<sequence length="141" mass="15142">MSLALGSFTAEFRNLTQTTLTLKGPSTSSRKARGPALANRDGGSVLAIGLRRPSRLPRGSGAALKWVKYAMSMLISEAEDEDVGTFVHSPLDDLARKGMTAFAREILEALAIEESADDCVSVPSITVSKRERQFLQFGTAP</sequence>
<keyword evidence="2" id="KW-1185">Reference proteome</keyword>
<evidence type="ECO:0000313" key="2">
    <source>
        <dbReference type="Proteomes" id="UP000805193"/>
    </source>
</evidence>
<comment type="caution">
    <text evidence="1">The sequence shown here is derived from an EMBL/GenBank/DDBJ whole genome shotgun (WGS) entry which is preliminary data.</text>
</comment>
<organism evidence="1 2">
    <name type="scientific">Ixodes persulcatus</name>
    <name type="common">Taiga tick</name>
    <dbReference type="NCBI Taxonomy" id="34615"/>
    <lineage>
        <taxon>Eukaryota</taxon>
        <taxon>Metazoa</taxon>
        <taxon>Ecdysozoa</taxon>
        <taxon>Arthropoda</taxon>
        <taxon>Chelicerata</taxon>
        <taxon>Arachnida</taxon>
        <taxon>Acari</taxon>
        <taxon>Parasitiformes</taxon>
        <taxon>Ixodida</taxon>
        <taxon>Ixodoidea</taxon>
        <taxon>Ixodidae</taxon>
        <taxon>Ixodinae</taxon>
        <taxon>Ixodes</taxon>
    </lineage>
</organism>
<dbReference type="Proteomes" id="UP000805193">
    <property type="component" value="Unassembled WGS sequence"/>
</dbReference>
<name>A0AC60Q0B6_IXOPE</name>
<proteinExistence type="predicted"/>
<protein>
    <submittedName>
        <fullName evidence="1">Uncharacterized protein</fullName>
    </submittedName>
</protein>
<accession>A0AC60Q0B6</accession>
<reference evidence="1 2" key="1">
    <citation type="journal article" date="2020" name="Cell">
        <title>Large-Scale Comparative Analyses of Tick Genomes Elucidate Their Genetic Diversity and Vector Capacities.</title>
        <authorList>
            <consortium name="Tick Genome and Microbiome Consortium (TIGMIC)"/>
            <person name="Jia N."/>
            <person name="Wang J."/>
            <person name="Shi W."/>
            <person name="Du L."/>
            <person name="Sun Y."/>
            <person name="Zhan W."/>
            <person name="Jiang J.F."/>
            <person name="Wang Q."/>
            <person name="Zhang B."/>
            <person name="Ji P."/>
            <person name="Bell-Sakyi L."/>
            <person name="Cui X.M."/>
            <person name="Yuan T.T."/>
            <person name="Jiang B.G."/>
            <person name="Yang W.F."/>
            <person name="Lam T.T."/>
            <person name="Chang Q.C."/>
            <person name="Ding S.J."/>
            <person name="Wang X.J."/>
            <person name="Zhu J.G."/>
            <person name="Ruan X.D."/>
            <person name="Zhao L."/>
            <person name="Wei J.T."/>
            <person name="Ye R.Z."/>
            <person name="Que T.C."/>
            <person name="Du C.H."/>
            <person name="Zhou Y.H."/>
            <person name="Cheng J.X."/>
            <person name="Dai P.F."/>
            <person name="Guo W.B."/>
            <person name="Han X.H."/>
            <person name="Huang E.J."/>
            <person name="Li L.F."/>
            <person name="Wei W."/>
            <person name="Gao Y.C."/>
            <person name="Liu J.Z."/>
            <person name="Shao H.Z."/>
            <person name="Wang X."/>
            <person name="Wang C.C."/>
            <person name="Yang T.C."/>
            <person name="Huo Q.B."/>
            <person name="Li W."/>
            <person name="Chen H.Y."/>
            <person name="Chen S.E."/>
            <person name="Zhou L.G."/>
            <person name="Ni X.B."/>
            <person name="Tian J.H."/>
            <person name="Sheng Y."/>
            <person name="Liu T."/>
            <person name="Pan Y.S."/>
            <person name="Xia L.Y."/>
            <person name="Li J."/>
            <person name="Zhao F."/>
            <person name="Cao W.C."/>
        </authorList>
    </citation>
    <scope>NUCLEOTIDE SEQUENCE [LARGE SCALE GENOMIC DNA]</scope>
    <source>
        <strain evidence="1">Iper-2018</strain>
    </source>
</reference>
<dbReference type="EMBL" id="JABSTQ010009682">
    <property type="protein sequence ID" value="KAG0426818.1"/>
    <property type="molecule type" value="Genomic_DNA"/>
</dbReference>
<gene>
    <name evidence="1" type="ORF">HPB47_026096</name>
</gene>
<evidence type="ECO:0000313" key="1">
    <source>
        <dbReference type="EMBL" id="KAG0426818.1"/>
    </source>
</evidence>